<feature type="compositionally biased region" description="Polar residues" evidence="1">
    <location>
        <begin position="37"/>
        <end position="49"/>
    </location>
</feature>
<protein>
    <submittedName>
        <fullName evidence="2">Uncharacterized protein</fullName>
    </submittedName>
</protein>
<name>A0A9Q3C7G1_9BASI</name>
<dbReference type="Proteomes" id="UP000765509">
    <property type="component" value="Unassembled WGS sequence"/>
</dbReference>
<evidence type="ECO:0000256" key="1">
    <source>
        <dbReference type="SAM" id="MobiDB-lite"/>
    </source>
</evidence>
<dbReference type="EMBL" id="AVOT02004881">
    <property type="protein sequence ID" value="MBW0477651.1"/>
    <property type="molecule type" value="Genomic_DNA"/>
</dbReference>
<comment type="caution">
    <text evidence="2">The sequence shown here is derived from an EMBL/GenBank/DDBJ whole genome shotgun (WGS) entry which is preliminary data.</text>
</comment>
<accession>A0A9Q3C7G1</accession>
<feature type="region of interest" description="Disordered" evidence="1">
    <location>
        <begin position="135"/>
        <end position="166"/>
    </location>
</feature>
<proteinExistence type="predicted"/>
<sequence>MELDSEVEFFPQKGKGTAKSTQGSAISQREVPEMPITSETELQLSMSHSNRYKSHSEGSNRHIHEPIQGKGLGNVATNPPRSDELLAYLVKVPQRGVKKGRIPNSFYQKASIKETSPRWEEEQEKEVEETIFHKLQDPKNPKRCHGQNLYGIQGKRGTKNETTPIPKEITLFPDVVNTLE</sequence>
<dbReference type="AlphaFoldDB" id="A0A9Q3C7G1"/>
<reference evidence="2" key="1">
    <citation type="submission" date="2021-03" db="EMBL/GenBank/DDBJ databases">
        <title>Draft genome sequence of rust myrtle Austropuccinia psidii MF-1, a brazilian biotype.</title>
        <authorList>
            <person name="Quecine M.C."/>
            <person name="Pachon D.M.R."/>
            <person name="Bonatelli M.L."/>
            <person name="Correr F.H."/>
            <person name="Franceschini L.M."/>
            <person name="Leite T.F."/>
            <person name="Margarido G.R.A."/>
            <person name="Almeida C.A."/>
            <person name="Ferrarezi J.A."/>
            <person name="Labate C.A."/>
        </authorList>
    </citation>
    <scope>NUCLEOTIDE SEQUENCE</scope>
    <source>
        <strain evidence="2">MF-1</strain>
    </source>
</reference>
<feature type="compositionally biased region" description="Basic and acidic residues" evidence="1">
    <location>
        <begin position="54"/>
        <end position="67"/>
    </location>
</feature>
<gene>
    <name evidence="2" type="ORF">O181_017366</name>
</gene>
<organism evidence="2 3">
    <name type="scientific">Austropuccinia psidii MF-1</name>
    <dbReference type="NCBI Taxonomy" id="1389203"/>
    <lineage>
        <taxon>Eukaryota</taxon>
        <taxon>Fungi</taxon>
        <taxon>Dikarya</taxon>
        <taxon>Basidiomycota</taxon>
        <taxon>Pucciniomycotina</taxon>
        <taxon>Pucciniomycetes</taxon>
        <taxon>Pucciniales</taxon>
        <taxon>Sphaerophragmiaceae</taxon>
        <taxon>Austropuccinia</taxon>
    </lineage>
</organism>
<keyword evidence="3" id="KW-1185">Reference proteome</keyword>
<evidence type="ECO:0000313" key="2">
    <source>
        <dbReference type="EMBL" id="MBW0477651.1"/>
    </source>
</evidence>
<evidence type="ECO:0000313" key="3">
    <source>
        <dbReference type="Proteomes" id="UP000765509"/>
    </source>
</evidence>
<feature type="region of interest" description="Disordered" evidence="1">
    <location>
        <begin position="1"/>
        <end position="78"/>
    </location>
</feature>
<feature type="compositionally biased region" description="Polar residues" evidence="1">
    <location>
        <begin position="18"/>
        <end position="27"/>
    </location>
</feature>